<feature type="domain" description="Transketolase-like pyrimidine-binding" evidence="4">
    <location>
        <begin position="9"/>
        <end position="184"/>
    </location>
</feature>
<dbReference type="SUPFAM" id="SSF52518">
    <property type="entry name" value="Thiamin diphosphate-binding fold (THDP-binding)"/>
    <property type="match status" value="1"/>
</dbReference>
<gene>
    <name evidence="5" type="ordered locus">SULAZ_1514</name>
</gene>
<dbReference type="InterPro" id="IPR005475">
    <property type="entry name" value="Transketolase-like_Pyr-bd"/>
</dbReference>
<dbReference type="Pfam" id="PF02780">
    <property type="entry name" value="Transketolase_C"/>
    <property type="match status" value="1"/>
</dbReference>
<comment type="cofactor">
    <cofactor evidence="1">
        <name>thiamine diphosphate</name>
        <dbReference type="ChEBI" id="CHEBI:58937"/>
    </cofactor>
</comment>
<dbReference type="EC" id="1.2.4.1" evidence="5"/>
<dbReference type="STRING" id="204536.SULAZ_1514"/>
<keyword evidence="6" id="KW-1185">Reference proteome</keyword>
<protein>
    <submittedName>
        <fullName evidence="5">Pyruvate dehydrogenase e1 component suBunit beta, (Pdhe1-b)</fullName>
        <ecNumber evidence="5">1.2.4.1</ecNumber>
    </submittedName>
</protein>
<dbReference type="InterPro" id="IPR033248">
    <property type="entry name" value="Transketolase_C"/>
</dbReference>
<dbReference type="AlphaFoldDB" id="C1DWJ4"/>
<dbReference type="SUPFAM" id="SSF52922">
    <property type="entry name" value="TK C-terminal domain-like"/>
    <property type="match status" value="1"/>
</dbReference>
<evidence type="ECO:0000259" key="4">
    <source>
        <dbReference type="SMART" id="SM00861"/>
    </source>
</evidence>
<dbReference type="Pfam" id="PF02779">
    <property type="entry name" value="Transket_pyr"/>
    <property type="match status" value="1"/>
</dbReference>
<name>C1DWJ4_SULAA</name>
<dbReference type="InterPro" id="IPR009014">
    <property type="entry name" value="Transketo_C/PFOR_II"/>
</dbReference>
<dbReference type="SMART" id="SM00861">
    <property type="entry name" value="Transket_pyr"/>
    <property type="match status" value="1"/>
</dbReference>
<dbReference type="EMBL" id="CP001229">
    <property type="protein sequence ID" value="ACN98381.1"/>
    <property type="molecule type" value="Genomic_DNA"/>
</dbReference>
<dbReference type="eggNOG" id="COG0022">
    <property type="taxonomic scope" value="Bacteria"/>
</dbReference>
<evidence type="ECO:0000313" key="6">
    <source>
        <dbReference type="Proteomes" id="UP000001369"/>
    </source>
</evidence>
<accession>C1DWJ4</accession>
<evidence type="ECO:0000313" key="5">
    <source>
        <dbReference type="EMBL" id="ACN98381.1"/>
    </source>
</evidence>
<dbReference type="PANTHER" id="PTHR43257:SF2">
    <property type="entry name" value="PYRUVATE DEHYDROGENASE E1 COMPONENT SUBUNIT BETA"/>
    <property type="match status" value="1"/>
</dbReference>
<dbReference type="NCBIfam" id="NF006667">
    <property type="entry name" value="PRK09212.1"/>
    <property type="match status" value="1"/>
</dbReference>
<evidence type="ECO:0000256" key="1">
    <source>
        <dbReference type="ARBA" id="ARBA00001964"/>
    </source>
</evidence>
<dbReference type="Gene3D" id="3.40.50.920">
    <property type="match status" value="1"/>
</dbReference>
<dbReference type="KEGG" id="saf:SULAZ_1514"/>
<dbReference type="FunFam" id="3.40.50.920:FF:000001">
    <property type="entry name" value="Pyruvate dehydrogenase E1 beta subunit"/>
    <property type="match status" value="1"/>
</dbReference>
<dbReference type="Gene3D" id="3.40.50.970">
    <property type="match status" value="1"/>
</dbReference>
<proteinExistence type="predicted"/>
<keyword evidence="5" id="KW-0670">Pyruvate</keyword>
<dbReference type="Proteomes" id="UP000001369">
    <property type="component" value="Chromosome"/>
</dbReference>
<dbReference type="PANTHER" id="PTHR43257">
    <property type="entry name" value="PYRUVATE DEHYDROGENASE E1 COMPONENT BETA SUBUNIT"/>
    <property type="match status" value="1"/>
</dbReference>
<dbReference type="FunFam" id="3.40.50.970:FF:000001">
    <property type="entry name" value="Pyruvate dehydrogenase E1 beta subunit"/>
    <property type="match status" value="1"/>
</dbReference>
<reference evidence="5 6" key="1">
    <citation type="journal article" date="2009" name="J. Bacteriol.">
        <title>Complete and draft genome sequences of six members of the Aquificales.</title>
        <authorList>
            <person name="Reysenbach A.L."/>
            <person name="Hamamura N."/>
            <person name="Podar M."/>
            <person name="Griffiths E."/>
            <person name="Ferreira S."/>
            <person name="Hochstein R."/>
            <person name="Heidelberg J."/>
            <person name="Johnson J."/>
            <person name="Mead D."/>
            <person name="Pohorille A."/>
            <person name="Sarmiento M."/>
            <person name="Schweighofer K."/>
            <person name="Seshadri R."/>
            <person name="Voytek M.A."/>
        </authorList>
    </citation>
    <scope>NUCLEOTIDE SEQUENCE [LARGE SCALE GENOMIC DNA]</scope>
    <source>
        <strain evidence="6">Az-Fu1 / DSM 15241 / OCM 825</strain>
    </source>
</reference>
<keyword evidence="2 5" id="KW-0560">Oxidoreductase</keyword>
<evidence type="ECO:0000256" key="2">
    <source>
        <dbReference type="ARBA" id="ARBA00023002"/>
    </source>
</evidence>
<dbReference type="GO" id="GO:0004739">
    <property type="term" value="F:pyruvate dehydrogenase (acetyl-transferring) activity"/>
    <property type="evidence" value="ECO:0007669"/>
    <property type="project" value="UniProtKB-EC"/>
</dbReference>
<dbReference type="HOGENOM" id="CLU_012907_1_1_0"/>
<dbReference type="CDD" id="cd07036">
    <property type="entry name" value="TPP_PYR_E1-PDHc-beta_like"/>
    <property type="match status" value="1"/>
</dbReference>
<dbReference type="InterPro" id="IPR029061">
    <property type="entry name" value="THDP-binding"/>
</dbReference>
<evidence type="ECO:0000256" key="3">
    <source>
        <dbReference type="ARBA" id="ARBA00023052"/>
    </source>
</evidence>
<keyword evidence="3" id="KW-0786">Thiamine pyrophosphate</keyword>
<organism evidence="5 6">
    <name type="scientific">Sulfurihydrogenibium azorense (strain DSM 15241 / OCM 825 / Az-Fu1)</name>
    <dbReference type="NCBI Taxonomy" id="204536"/>
    <lineage>
        <taxon>Bacteria</taxon>
        <taxon>Pseudomonadati</taxon>
        <taxon>Aquificota</taxon>
        <taxon>Aquificia</taxon>
        <taxon>Aquificales</taxon>
        <taxon>Hydrogenothermaceae</taxon>
        <taxon>Sulfurihydrogenibium</taxon>
    </lineage>
</organism>
<sequence length="333" mass="37267">MYFVRYVKMFYREALNLAIDEMMEIDESVVILGEDVGFYGGNYKVTEGLYAKYGEKRVIDTPIAENSIVGIAIGMALGGLRPIAEIMTANFAMLAMDQIVNNMAKLRYMSGGKIVLPMVVRMPQGVVKQLASQHSQSLESLFAGIPGLRVFTASDCITAYHGLKTAIKLDDPVVFLEHTLLYFEKFDLPKDSFYNPFKARVLKEGKDLTIFSYLKMVHDVLKVVDKIESTLNVSVEVIDVGPLNPLDLETLTNSVKKTKRFVIVEENPKHGGFGAQIVSSILEECFYNLDAPPLRIAGEDVPIPYNRKLELLSIPTPEKIYLKIVEWGKQNGL</sequence>